<dbReference type="SMART" id="SM00729">
    <property type="entry name" value="Elp3"/>
    <property type="match status" value="1"/>
</dbReference>
<dbReference type="RefSeq" id="WP_003132659.1">
    <property type="nucleotide sequence ID" value="NZ_CAKMCT010000016.1"/>
</dbReference>
<gene>
    <name evidence="10" type="ORF">LL275_2303</name>
</gene>
<evidence type="ECO:0000313" key="11">
    <source>
        <dbReference type="Proteomes" id="UP000192085"/>
    </source>
</evidence>
<reference evidence="10 11" key="1">
    <citation type="journal article" date="2017" name="BMC Genomics">
        <title>Comparative and functional genomics of the Lactococcus lactis taxon; insights into evolution and niche adaptation.</title>
        <authorList>
            <person name="Kelleher P."/>
            <person name="Bottacini F."/>
            <person name="Mahony J."/>
            <person name="Kilcawley K.N."/>
            <person name="van Sinderen D."/>
        </authorList>
    </citation>
    <scope>NUCLEOTIDE SEQUENCE [LARGE SCALE GENOMIC DNA]</scope>
    <source>
        <strain evidence="10 11">275</strain>
    </source>
</reference>
<evidence type="ECO:0000256" key="3">
    <source>
        <dbReference type="ARBA" id="ARBA00022691"/>
    </source>
</evidence>
<dbReference type="GO" id="GO:0032324">
    <property type="term" value="P:molybdopterin cofactor biosynthetic process"/>
    <property type="evidence" value="ECO:0007669"/>
    <property type="project" value="UniProtKB-ARBA"/>
</dbReference>
<feature type="transmembrane region" description="Helical" evidence="8">
    <location>
        <begin position="585"/>
        <end position="605"/>
    </location>
</feature>
<comment type="cofactor">
    <cofactor evidence="1">
        <name>[4Fe-4S] cluster</name>
        <dbReference type="ChEBI" id="CHEBI:49883"/>
    </cofactor>
</comment>
<dbReference type="CDD" id="cd01335">
    <property type="entry name" value="Radical_SAM"/>
    <property type="match status" value="1"/>
</dbReference>
<proteinExistence type="predicted"/>
<feature type="domain" description="Radical SAM core" evidence="9">
    <location>
        <begin position="5"/>
        <end position="213"/>
    </location>
</feature>
<evidence type="ECO:0000256" key="7">
    <source>
        <dbReference type="ARBA" id="ARBA00023014"/>
    </source>
</evidence>
<feature type="transmembrane region" description="Helical" evidence="8">
    <location>
        <begin position="650"/>
        <end position="671"/>
    </location>
</feature>
<dbReference type="InterPro" id="IPR058240">
    <property type="entry name" value="rSAM_sf"/>
</dbReference>
<dbReference type="PANTHER" id="PTHR11228:SF7">
    <property type="entry name" value="PQQA PEPTIDE CYCLASE"/>
    <property type="match status" value="1"/>
</dbReference>
<keyword evidence="4" id="KW-0479">Metal-binding</keyword>
<dbReference type="InterPro" id="IPR036259">
    <property type="entry name" value="MFS_trans_sf"/>
</dbReference>
<protein>
    <submittedName>
        <fullName evidence="10">Fe-S oxidoreductase radical SAM superfamily</fullName>
    </submittedName>
</protein>
<keyword evidence="6" id="KW-0408">Iron</keyword>
<dbReference type="Proteomes" id="UP000192085">
    <property type="component" value="Chromosome"/>
</dbReference>
<keyword evidence="8" id="KW-0472">Membrane</keyword>
<keyword evidence="7" id="KW-0411">Iron-sulfur</keyword>
<dbReference type="PROSITE" id="PS01305">
    <property type="entry name" value="MOAA_NIFB_PQQE"/>
    <property type="match status" value="1"/>
</dbReference>
<feature type="transmembrane region" description="Helical" evidence="8">
    <location>
        <begin position="480"/>
        <end position="499"/>
    </location>
</feature>
<dbReference type="SFLD" id="SFLDG01386">
    <property type="entry name" value="main_SPASM_domain-containing"/>
    <property type="match status" value="1"/>
</dbReference>
<dbReference type="InterPro" id="IPR013785">
    <property type="entry name" value="Aldolase_TIM"/>
</dbReference>
<dbReference type="Pfam" id="PF04055">
    <property type="entry name" value="Radical_SAM"/>
    <property type="match status" value="1"/>
</dbReference>
<feature type="transmembrane region" description="Helical" evidence="8">
    <location>
        <begin position="408"/>
        <end position="432"/>
    </location>
</feature>
<evidence type="ECO:0000259" key="9">
    <source>
        <dbReference type="PROSITE" id="PS51918"/>
    </source>
</evidence>
<keyword evidence="8" id="KW-0812">Transmembrane</keyword>
<name>A0A1V0NIZ3_LACLL</name>
<keyword evidence="2" id="KW-0004">4Fe-4S</keyword>
<dbReference type="EMBL" id="CP015897">
    <property type="protein sequence ID" value="ARD99928.1"/>
    <property type="molecule type" value="Genomic_DNA"/>
</dbReference>
<dbReference type="SFLD" id="SFLDG01067">
    <property type="entry name" value="SPASM/twitch_domain_containing"/>
    <property type="match status" value="1"/>
</dbReference>
<dbReference type="SUPFAM" id="SSF102114">
    <property type="entry name" value="Radical SAM enzymes"/>
    <property type="match status" value="1"/>
</dbReference>
<keyword evidence="8" id="KW-1133">Transmembrane helix</keyword>
<feature type="transmembrane region" description="Helical" evidence="8">
    <location>
        <begin position="553"/>
        <end position="573"/>
    </location>
</feature>
<evidence type="ECO:0000256" key="6">
    <source>
        <dbReference type="ARBA" id="ARBA00023004"/>
    </source>
</evidence>
<dbReference type="GO" id="GO:0051539">
    <property type="term" value="F:4 iron, 4 sulfur cluster binding"/>
    <property type="evidence" value="ECO:0007669"/>
    <property type="project" value="UniProtKB-KW"/>
</dbReference>
<dbReference type="InterPro" id="IPR050377">
    <property type="entry name" value="Radical_SAM_PqqE_MftC-like"/>
</dbReference>
<dbReference type="SUPFAM" id="SSF103473">
    <property type="entry name" value="MFS general substrate transporter"/>
    <property type="match status" value="1"/>
</dbReference>
<accession>A0A1V0NIZ3</accession>
<sequence>MINYLKNPLFLTWMLTNKCNLRCKFCYLEDYQGKELELDEINQVLDIIQDKEFTHVSLLGGEPTECEYFEHIIIQLEKLRISYSFSTNGQKLFRNEELIRILSKSKYLKEVQISLESPQKLINDAVRGKGTFESAIKSVALLVKENVPTRLAMVVTKENNSTIQQMIDMCATLGCRELRLMPFMPMGTGLLEKERLFMDYEGLVRACSDLKIPDNLIVTTYLKEENTAETLGCGAGTAACVINSDLTLSACPVVSQTQKSIEKLGNDGSSFDYIWGTSSIFNIWRAGKYRKSTSCNLCPLFEECGGVPMTQFFNGQKILFINRILFDDAFITVVEVIFFSVYLKLSFSDFSSIMGLCLLISLFVQIPTGYLSDKFDRKLMLVLGNGAEIVCLITLLFLPSLIKGSLFIPVLIIEIIRTGMLALASGNFEVLIFNMFKREGKTEKDFMEKSASYFSIGAIIAAISGFVSTVLFSYLVILPLILDLSIKIIKLLSAIFMCSEAIHKEMTKIKMKVKSLNHKLLFLLFSLALLFCISRGTFSLYQPVMTSLGIPLYYYGLLIMIVNLSIFVLLRVLKKKVSLFKLSTLLLVSFAVLTFQGVLVIEHFIPGNLFRFLIVAIIFSSMQIIRLFSEGLSSYFINTAIKDRDDKTTIFSLYSTMAQLLLSASFFLMGVVQGGVDNYLMTYLYISAIFVLIIMALGIFGKGKKYV</sequence>
<evidence type="ECO:0000313" key="10">
    <source>
        <dbReference type="EMBL" id="ARD99928.1"/>
    </source>
</evidence>
<feature type="transmembrane region" description="Helical" evidence="8">
    <location>
        <begin position="379"/>
        <end position="402"/>
    </location>
</feature>
<dbReference type="InterPro" id="IPR007197">
    <property type="entry name" value="rSAM"/>
</dbReference>
<evidence type="ECO:0000256" key="4">
    <source>
        <dbReference type="ARBA" id="ARBA00022723"/>
    </source>
</evidence>
<feature type="transmembrane region" description="Helical" evidence="8">
    <location>
        <begin position="683"/>
        <end position="701"/>
    </location>
</feature>
<evidence type="ECO:0000256" key="8">
    <source>
        <dbReference type="SAM" id="Phobius"/>
    </source>
</evidence>
<dbReference type="InterPro" id="IPR006638">
    <property type="entry name" value="Elp3/MiaA/NifB-like_rSAM"/>
</dbReference>
<feature type="transmembrane region" description="Helical" evidence="8">
    <location>
        <begin position="453"/>
        <end position="474"/>
    </location>
</feature>
<keyword evidence="5" id="KW-0560">Oxidoreductase</keyword>
<organism evidence="10 11">
    <name type="scientific">Lactococcus lactis subsp. lactis</name>
    <name type="common">Streptococcus lactis</name>
    <dbReference type="NCBI Taxonomy" id="1360"/>
    <lineage>
        <taxon>Bacteria</taxon>
        <taxon>Bacillati</taxon>
        <taxon>Bacillota</taxon>
        <taxon>Bacilli</taxon>
        <taxon>Lactobacillales</taxon>
        <taxon>Streptococcaceae</taxon>
        <taxon>Lactococcus</taxon>
    </lineage>
</organism>
<dbReference type="InterPro" id="IPR000385">
    <property type="entry name" value="MoaA_NifB_PqqE_Fe-S-bd_CS"/>
</dbReference>
<evidence type="ECO:0000256" key="1">
    <source>
        <dbReference type="ARBA" id="ARBA00001966"/>
    </source>
</evidence>
<dbReference type="PANTHER" id="PTHR11228">
    <property type="entry name" value="RADICAL SAM DOMAIN PROTEIN"/>
    <property type="match status" value="1"/>
</dbReference>
<dbReference type="Gene3D" id="3.20.20.70">
    <property type="entry name" value="Aldolase class I"/>
    <property type="match status" value="1"/>
</dbReference>
<dbReference type="SFLD" id="SFLDS00029">
    <property type="entry name" value="Radical_SAM"/>
    <property type="match status" value="1"/>
</dbReference>
<keyword evidence="3" id="KW-0949">S-adenosyl-L-methionine</keyword>
<dbReference type="GO" id="GO:0046872">
    <property type="term" value="F:metal ion binding"/>
    <property type="evidence" value="ECO:0007669"/>
    <property type="project" value="UniProtKB-KW"/>
</dbReference>
<evidence type="ECO:0000256" key="2">
    <source>
        <dbReference type="ARBA" id="ARBA00022485"/>
    </source>
</evidence>
<dbReference type="PROSITE" id="PS51918">
    <property type="entry name" value="RADICAL_SAM"/>
    <property type="match status" value="1"/>
</dbReference>
<dbReference type="AlphaFoldDB" id="A0A1V0NIZ3"/>
<dbReference type="Gene3D" id="1.20.1250.20">
    <property type="entry name" value="MFS general substrate transporter like domains"/>
    <property type="match status" value="1"/>
</dbReference>
<feature type="transmembrane region" description="Helical" evidence="8">
    <location>
        <begin position="351"/>
        <end position="372"/>
    </location>
</feature>
<feature type="transmembrane region" description="Helical" evidence="8">
    <location>
        <begin position="611"/>
        <end position="629"/>
    </location>
</feature>
<feature type="transmembrane region" description="Helical" evidence="8">
    <location>
        <begin position="520"/>
        <end position="541"/>
    </location>
</feature>
<dbReference type="GO" id="GO:0016491">
    <property type="term" value="F:oxidoreductase activity"/>
    <property type="evidence" value="ECO:0007669"/>
    <property type="project" value="UniProtKB-KW"/>
</dbReference>
<evidence type="ECO:0000256" key="5">
    <source>
        <dbReference type="ARBA" id="ARBA00023002"/>
    </source>
</evidence>